<evidence type="ECO:0000313" key="3">
    <source>
        <dbReference type="Proteomes" id="UP000016935"/>
    </source>
</evidence>
<protein>
    <submittedName>
        <fullName evidence="2">Uncharacterized protein</fullName>
    </submittedName>
</protein>
<dbReference type="AlphaFoldDB" id="R0K3Y8"/>
<reference evidence="2 3" key="1">
    <citation type="journal article" date="2012" name="PLoS Pathog.">
        <title>Diverse lifestyles and strategies of plant pathogenesis encoded in the genomes of eighteen Dothideomycetes fungi.</title>
        <authorList>
            <person name="Ohm R.A."/>
            <person name="Feau N."/>
            <person name="Henrissat B."/>
            <person name="Schoch C.L."/>
            <person name="Horwitz B.A."/>
            <person name="Barry K.W."/>
            <person name="Condon B.J."/>
            <person name="Copeland A.C."/>
            <person name="Dhillon B."/>
            <person name="Glaser F."/>
            <person name="Hesse C.N."/>
            <person name="Kosti I."/>
            <person name="LaButti K."/>
            <person name="Lindquist E.A."/>
            <person name="Lucas S."/>
            <person name="Salamov A.A."/>
            <person name="Bradshaw R.E."/>
            <person name="Ciuffetti L."/>
            <person name="Hamelin R.C."/>
            <person name="Kema G.H.J."/>
            <person name="Lawrence C."/>
            <person name="Scott J.A."/>
            <person name="Spatafora J.W."/>
            <person name="Turgeon B.G."/>
            <person name="de Wit P.J.G.M."/>
            <person name="Zhong S."/>
            <person name="Goodwin S.B."/>
            <person name="Grigoriev I.V."/>
        </authorList>
    </citation>
    <scope>NUCLEOTIDE SEQUENCE [LARGE SCALE GENOMIC DNA]</scope>
    <source>
        <strain evidence="3">28A</strain>
    </source>
</reference>
<dbReference type="HOGENOM" id="CLU_039428_0_0_1"/>
<gene>
    <name evidence="2" type="ORF">SETTUDRAFT_155668</name>
</gene>
<dbReference type="GeneID" id="19397543"/>
<evidence type="ECO:0000313" key="2">
    <source>
        <dbReference type="EMBL" id="EOA83062.1"/>
    </source>
</evidence>
<dbReference type="OrthoDB" id="4789692at2759"/>
<sequence>MKGKQCENYRNRLKGRSRNGGCGANLNCNKAPQLPSNLCEEHLKIKNIRQKERRKQAEIPQKPCQKLIWVTFPDENALEETTTLAIQVFFNDHEILGHDPWLTQACSMTLRNTIVSSSDAGHYIHQGLVTLLATQAEAKNVFSVEGHTWDWLDQQLPGKLLYSSCTDEHNEPLRSVLFLHWTTNEPINPSLDEIYSAVRLLKNIHPTSFRVYPNEHEARQERDKLGDIRALDDTAKSSPDRFFYRPKTCYGHCRCSLENEKQTVHKRTKSGCATHVYVRKHGEQHQLTRHREAHALKAPSQKAKRRGKKQPKTPKQSKVPADGADISAHWFHQEFVPSLPKCEFRVFIATEPSEKGIRGRIGKVIAVAKTAFDPNTQALAARQFQESDLEPPLQRSHLFEFALFVFEALRARPDSMLVFESLEVGVRLDIGVADTETVGKTFFVNEITRWYGAHYFSNNLCAEPKTQICKAFASAFSAFLTGHIP</sequence>
<keyword evidence="3" id="KW-1185">Reference proteome</keyword>
<name>R0K3Y8_EXST2</name>
<feature type="compositionally biased region" description="Basic and acidic residues" evidence="1">
    <location>
        <begin position="282"/>
        <end position="295"/>
    </location>
</feature>
<evidence type="ECO:0000256" key="1">
    <source>
        <dbReference type="SAM" id="MobiDB-lite"/>
    </source>
</evidence>
<dbReference type="Proteomes" id="UP000016935">
    <property type="component" value="Unassembled WGS sequence"/>
</dbReference>
<dbReference type="RefSeq" id="XP_008028902.1">
    <property type="nucleotide sequence ID" value="XM_008030711.1"/>
</dbReference>
<dbReference type="EMBL" id="KB908833">
    <property type="protein sequence ID" value="EOA83062.1"/>
    <property type="molecule type" value="Genomic_DNA"/>
</dbReference>
<proteinExistence type="predicted"/>
<dbReference type="eggNOG" id="ENOG502SRRF">
    <property type="taxonomic scope" value="Eukaryota"/>
</dbReference>
<feature type="compositionally biased region" description="Basic residues" evidence="1">
    <location>
        <begin position="302"/>
        <end position="312"/>
    </location>
</feature>
<reference evidence="2 3" key="2">
    <citation type="journal article" date="2013" name="PLoS Genet.">
        <title>Comparative genome structure, secondary metabolite, and effector coding capacity across Cochliobolus pathogens.</title>
        <authorList>
            <person name="Condon B.J."/>
            <person name="Leng Y."/>
            <person name="Wu D."/>
            <person name="Bushley K.E."/>
            <person name="Ohm R.A."/>
            <person name="Otillar R."/>
            <person name="Martin J."/>
            <person name="Schackwitz W."/>
            <person name="Grimwood J."/>
            <person name="MohdZainudin N."/>
            <person name="Xue C."/>
            <person name="Wang R."/>
            <person name="Manning V.A."/>
            <person name="Dhillon B."/>
            <person name="Tu Z.J."/>
            <person name="Steffenson B.J."/>
            <person name="Salamov A."/>
            <person name="Sun H."/>
            <person name="Lowry S."/>
            <person name="LaButti K."/>
            <person name="Han J."/>
            <person name="Copeland A."/>
            <person name="Lindquist E."/>
            <person name="Barry K."/>
            <person name="Schmutz J."/>
            <person name="Baker S.E."/>
            <person name="Ciuffetti L.M."/>
            <person name="Grigoriev I.V."/>
            <person name="Zhong S."/>
            <person name="Turgeon B.G."/>
        </authorList>
    </citation>
    <scope>NUCLEOTIDE SEQUENCE [LARGE SCALE GENOMIC DNA]</scope>
    <source>
        <strain evidence="3">28A</strain>
    </source>
</reference>
<accession>R0K3Y8</accession>
<feature type="region of interest" description="Disordered" evidence="1">
    <location>
        <begin position="282"/>
        <end position="322"/>
    </location>
</feature>
<organism evidence="2 3">
    <name type="scientific">Exserohilum turcicum (strain 28A)</name>
    <name type="common">Northern leaf blight fungus</name>
    <name type="synonym">Setosphaeria turcica</name>
    <dbReference type="NCBI Taxonomy" id="671987"/>
    <lineage>
        <taxon>Eukaryota</taxon>
        <taxon>Fungi</taxon>
        <taxon>Dikarya</taxon>
        <taxon>Ascomycota</taxon>
        <taxon>Pezizomycotina</taxon>
        <taxon>Dothideomycetes</taxon>
        <taxon>Pleosporomycetidae</taxon>
        <taxon>Pleosporales</taxon>
        <taxon>Pleosporineae</taxon>
        <taxon>Pleosporaceae</taxon>
        <taxon>Exserohilum</taxon>
    </lineage>
</organism>